<proteinExistence type="predicted"/>
<dbReference type="EMBL" id="VXPY01000069">
    <property type="protein sequence ID" value="MYD90617.1"/>
    <property type="molecule type" value="Genomic_DNA"/>
</dbReference>
<accession>A0A6B1DU81</accession>
<sequence>MVHDAHAHVFPTVAGRTGNGPTQSLAFGRIRHGDRVQQLLSPQNAQTRYPVEMLVANLDTLGIDRTMLLQGPFYGTTNAYQAAALAAFPDRLWGAMRFDPWSDPPALLTELVSTKQYRALKLECSVPTGLTGIHPELALGAPDLDWIWRLLAEWDLSLTLDLGRPGTASYQTDAVEGIARRHPGLRILVAHLGQPDASCLQPGPRRDLWYEQLELGTLPNVWFDCAALPAYFPDEEYPQPSAVACMQEAFRLLGPGKILWGTDQPGVLHQLPLRYLIRLARHCAADLDEEGWHRFTEGNFHDVYGPR</sequence>
<dbReference type="GO" id="GO:0016787">
    <property type="term" value="F:hydrolase activity"/>
    <property type="evidence" value="ECO:0007669"/>
    <property type="project" value="UniProtKB-KW"/>
</dbReference>
<reference evidence="2" key="1">
    <citation type="submission" date="2019-09" db="EMBL/GenBank/DDBJ databases">
        <title>Characterisation of the sponge microbiome using genome-centric metagenomics.</title>
        <authorList>
            <person name="Engelberts J.P."/>
            <person name="Robbins S.J."/>
            <person name="De Goeij J.M."/>
            <person name="Aranda M."/>
            <person name="Bell S.C."/>
            <person name="Webster N.S."/>
        </authorList>
    </citation>
    <scope>NUCLEOTIDE SEQUENCE</scope>
    <source>
        <strain evidence="2">SB0662_bin_9</strain>
    </source>
</reference>
<organism evidence="2">
    <name type="scientific">Caldilineaceae bacterium SB0662_bin_9</name>
    <dbReference type="NCBI Taxonomy" id="2605258"/>
    <lineage>
        <taxon>Bacteria</taxon>
        <taxon>Bacillati</taxon>
        <taxon>Chloroflexota</taxon>
        <taxon>Caldilineae</taxon>
        <taxon>Caldilineales</taxon>
        <taxon>Caldilineaceae</taxon>
    </lineage>
</organism>
<dbReference type="InterPro" id="IPR032466">
    <property type="entry name" value="Metal_Hydrolase"/>
</dbReference>
<gene>
    <name evidence="2" type="ORF">F4Y08_09830</name>
</gene>
<dbReference type="SUPFAM" id="SSF51556">
    <property type="entry name" value="Metallo-dependent hydrolases"/>
    <property type="match status" value="1"/>
</dbReference>
<keyword evidence="2" id="KW-0378">Hydrolase</keyword>
<dbReference type="Gene3D" id="3.20.20.140">
    <property type="entry name" value="Metal-dependent hydrolases"/>
    <property type="match status" value="1"/>
</dbReference>
<comment type="caution">
    <text evidence="2">The sequence shown here is derived from an EMBL/GenBank/DDBJ whole genome shotgun (WGS) entry which is preliminary data.</text>
</comment>
<protein>
    <submittedName>
        <fullName evidence="2">Amidohydrolase</fullName>
    </submittedName>
</protein>
<evidence type="ECO:0000313" key="2">
    <source>
        <dbReference type="EMBL" id="MYD90617.1"/>
    </source>
</evidence>
<dbReference type="Pfam" id="PF04909">
    <property type="entry name" value="Amidohydro_2"/>
    <property type="match status" value="1"/>
</dbReference>
<dbReference type="InterPro" id="IPR006680">
    <property type="entry name" value="Amidohydro-rel"/>
</dbReference>
<evidence type="ECO:0000259" key="1">
    <source>
        <dbReference type="Pfam" id="PF04909"/>
    </source>
</evidence>
<name>A0A6B1DU81_9CHLR</name>
<feature type="domain" description="Amidohydrolase-related" evidence="1">
    <location>
        <begin position="4"/>
        <end position="304"/>
    </location>
</feature>
<dbReference type="AlphaFoldDB" id="A0A6B1DU81"/>